<comment type="caution">
    <text evidence="3">The sequence shown here is derived from an EMBL/GenBank/DDBJ whole genome shotgun (WGS) entry which is preliminary data.</text>
</comment>
<dbReference type="AlphaFoldDB" id="A0A371I7K8"/>
<protein>
    <submittedName>
        <fullName evidence="3">Uncharacterized protein</fullName>
    </submittedName>
</protein>
<feature type="compositionally biased region" description="Polar residues" evidence="1">
    <location>
        <begin position="66"/>
        <end position="77"/>
    </location>
</feature>
<sequence>MARGSFVLVFSLVLALPVLGQEDWKDLLDQGGFNPDSLGEGGINEDSFEKAQKAFDSAGAQAAVSNFFGTKGGSPSAQPDPDEVEGAGSSLADFLDSESNPSGVSPMGSMVDSPVGAPDDDDDSFDDDDSSSPVGAPEDSLSPAGAPLDSSEDDDDEPSEAPMDAPVEAPTSNASTETPELAPTTEAPELAPTTHSPVHAPICGEEEAPTNAPSGEPLDDDDDDDTRWAPASAPSDAPGPEPSDDDASFDDQA</sequence>
<name>A0A371I7K8_MUCPR</name>
<feature type="non-terminal residue" evidence="3">
    <location>
        <position position="1"/>
    </location>
</feature>
<gene>
    <name evidence="3" type="ORF">CR513_04381</name>
</gene>
<feature type="compositionally biased region" description="Acidic residues" evidence="1">
    <location>
        <begin position="150"/>
        <end position="159"/>
    </location>
</feature>
<feature type="compositionally biased region" description="Low complexity" evidence="1">
    <location>
        <begin position="176"/>
        <end position="194"/>
    </location>
</feature>
<accession>A0A371I7K8</accession>
<feature type="region of interest" description="Disordered" evidence="1">
    <location>
        <begin position="66"/>
        <end position="253"/>
    </location>
</feature>
<dbReference type="EMBL" id="QJKJ01000729">
    <property type="protein sequence ID" value="RDY11016.1"/>
    <property type="molecule type" value="Genomic_DNA"/>
</dbReference>
<feature type="compositionally biased region" description="Acidic residues" evidence="1">
    <location>
        <begin position="118"/>
        <end position="130"/>
    </location>
</feature>
<evidence type="ECO:0000313" key="4">
    <source>
        <dbReference type="Proteomes" id="UP000257109"/>
    </source>
</evidence>
<evidence type="ECO:0000256" key="1">
    <source>
        <dbReference type="SAM" id="MobiDB-lite"/>
    </source>
</evidence>
<keyword evidence="2" id="KW-0732">Signal</keyword>
<feature type="compositionally biased region" description="Acidic residues" evidence="1">
    <location>
        <begin position="242"/>
        <end position="253"/>
    </location>
</feature>
<feature type="compositionally biased region" description="Low complexity" evidence="1">
    <location>
        <begin position="229"/>
        <end position="238"/>
    </location>
</feature>
<keyword evidence="4" id="KW-1185">Reference proteome</keyword>
<feature type="chain" id="PRO_5016968164" evidence="2">
    <location>
        <begin position="21"/>
        <end position="253"/>
    </location>
</feature>
<dbReference type="OrthoDB" id="1436900at2759"/>
<evidence type="ECO:0000313" key="3">
    <source>
        <dbReference type="EMBL" id="RDY11016.1"/>
    </source>
</evidence>
<evidence type="ECO:0000256" key="2">
    <source>
        <dbReference type="SAM" id="SignalP"/>
    </source>
</evidence>
<organism evidence="3 4">
    <name type="scientific">Mucuna pruriens</name>
    <name type="common">Velvet bean</name>
    <name type="synonym">Dolichos pruriens</name>
    <dbReference type="NCBI Taxonomy" id="157652"/>
    <lineage>
        <taxon>Eukaryota</taxon>
        <taxon>Viridiplantae</taxon>
        <taxon>Streptophyta</taxon>
        <taxon>Embryophyta</taxon>
        <taxon>Tracheophyta</taxon>
        <taxon>Spermatophyta</taxon>
        <taxon>Magnoliopsida</taxon>
        <taxon>eudicotyledons</taxon>
        <taxon>Gunneridae</taxon>
        <taxon>Pentapetalae</taxon>
        <taxon>rosids</taxon>
        <taxon>fabids</taxon>
        <taxon>Fabales</taxon>
        <taxon>Fabaceae</taxon>
        <taxon>Papilionoideae</taxon>
        <taxon>50 kb inversion clade</taxon>
        <taxon>NPAAA clade</taxon>
        <taxon>indigoferoid/millettioid clade</taxon>
        <taxon>Phaseoleae</taxon>
        <taxon>Mucuna</taxon>
    </lineage>
</organism>
<reference evidence="3" key="1">
    <citation type="submission" date="2018-05" db="EMBL/GenBank/DDBJ databases">
        <title>Draft genome of Mucuna pruriens seed.</title>
        <authorList>
            <person name="Nnadi N.E."/>
            <person name="Vos R."/>
            <person name="Hasami M.H."/>
            <person name="Devisetty U.K."/>
            <person name="Aguiy J.C."/>
        </authorList>
    </citation>
    <scope>NUCLEOTIDE SEQUENCE [LARGE SCALE GENOMIC DNA]</scope>
    <source>
        <strain evidence="3">JCA_2017</strain>
    </source>
</reference>
<feature type="signal peptide" evidence="2">
    <location>
        <begin position="1"/>
        <end position="20"/>
    </location>
</feature>
<dbReference type="Proteomes" id="UP000257109">
    <property type="component" value="Unassembled WGS sequence"/>
</dbReference>
<proteinExistence type="predicted"/>